<evidence type="ECO:0000313" key="2">
    <source>
        <dbReference type="EMBL" id="CAF5155533.1"/>
    </source>
</evidence>
<gene>
    <name evidence="2" type="ORF">GIL414_LOCUS65373</name>
</gene>
<proteinExistence type="predicted"/>
<evidence type="ECO:0000256" key="1">
    <source>
        <dbReference type="SAM" id="MobiDB-lite"/>
    </source>
</evidence>
<organism evidence="2 3">
    <name type="scientific">Rotaria magnacalcarata</name>
    <dbReference type="NCBI Taxonomy" id="392030"/>
    <lineage>
        <taxon>Eukaryota</taxon>
        <taxon>Metazoa</taxon>
        <taxon>Spiralia</taxon>
        <taxon>Gnathifera</taxon>
        <taxon>Rotifera</taxon>
        <taxon>Eurotatoria</taxon>
        <taxon>Bdelloidea</taxon>
        <taxon>Philodinida</taxon>
        <taxon>Philodinidae</taxon>
        <taxon>Rotaria</taxon>
    </lineage>
</organism>
<dbReference type="EMBL" id="CAJOBJ010293073">
    <property type="protein sequence ID" value="CAF5155533.1"/>
    <property type="molecule type" value="Genomic_DNA"/>
</dbReference>
<accession>A0A8S3GA14</accession>
<dbReference type="AlphaFoldDB" id="A0A8S3GA14"/>
<feature type="compositionally biased region" description="Basic residues" evidence="1">
    <location>
        <begin position="15"/>
        <end position="24"/>
    </location>
</feature>
<comment type="caution">
    <text evidence="2">The sequence shown here is derived from an EMBL/GenBank/DDBJ whole genome shotgun (WGS) entry which is preliminary data.</text>
</comment>
<name>A0A8S3GA14_9BILA</name>
<feature type="region of interest" description="Disordered" evidence="1">
    <location>
        <begin position="1"/>
        <end position="24"/>
    </location>
</feature>
<dbReference type="Proteomes" id="UP000681720">
    <property type="component" value="Unassembled WGS sequence"/>
</dbReference>
<sequence length="24" mass="2961">MTESPPKQTKIWKSTFKRSKWNDH</sequence>
<feature type="non-terminal residue" evidence="2">
    <location>
        <position position="24"/>
    </location>
</feature>
<reference evidence="2" key="1">
    <citation type="submission" date="2021-02" db="EMBL/GenBank/DDBJ databases">
        <authorList>
            <person name="Nowell W R."/>
        </authorList>
    </citation>
    <scope>NUCLEOTIDE SEQUENCE</scope>
</reference>
<protein>
    <submittedName>
        <fullName evidence="2">Uncharacterized protein</fullName>
    </submittedName>
</protein>
<evidence type="ECO:0000313" key="3">
    <source>
        <dbReference type="Proteomes" id="UP000681720"/>
    </source>
</evidence>